<evidence type="ECO:0000256" key="3">
    <source>
        <dbReference type="ARBA" id="ARBA00022741"/>
    </source>
</evidence>
<keyword evidence="3" id="KW-0547">Nucleotide-binding</keyword>
<feature type="domain" description="Four-carbon acid sugar kinase nucleotide binding" evidence="8">
    <location>
        <begin position="283"/>
        <end position="371"/>
    </location>
</feature>
<evidence type="ECO:0000259" key="7">
    <source>
        <dbReference type="Pfam" id="PF07005"/>
    </source>
</evidence>
<keyword evidence="5" id="KW-0067">ATP-binding</keyword>
<dbReference type="Pfam" id="PF17042">
    <property type="entry name" value="NBD_C"/>
    <property type="match status" value="1"/>
</dbReference>
<protein>
    <recommendedName>
        <fullName evidence="11">Four-carbon acid sugar kinase N-terminal domain-containing protein</fullName>
    </recommendedName>
</protein>
<accession>A0A1S2VJ05</accession>
<evidence type="ECO:0000259" key="8">
    <source>
        <dbReference type="Pfam" id="PF17042"/>
    </source>
</evidence>
<gene>
    <name evidence="9" type="ORF">BLX24_14115</name>
</gene>
<evidence type="ECO:0000256" key="6">
    <source>
        <dbReference type="ARBA" id="ARBA00023277"/>
    </source>
</evidence>
<dbReference type="GO" id="GO:0016301">
    <property type="term" value="F:kinase activity"/>
    <property type="evidence" value="ECO:0007669"/>
    <property type="project" value="UniProtKB-KW"/>
</dbReference>
<keyword evidence="4" id="KW-0418">Kinase</keyword>
<dbReference type="InterPro" id="IPR042213">
    <property type="entry name" value="NBD_C_sf"/>
</dbReference>
<dbReference type="GO" id="GO:0005524">
    <property type="term" value="F:ATP binding"/>
    <property type="evidence" value="ECO:0007669"/>
    <property type="project" value="UniProtKB-KW"/>
</dbReference>
<dbReference type="SUPFAM" id="SSF142764">
    <property type="entry name" value="YgbK-like"/>
    <property type="match status" value="1"/>
</dbReference>
<evidence type="ECO:0000313" key="10">
    <source>
        <dbReference type="Proteomes" id="UP000181790"/>
    </source>
</evidence>
<evidence type="ECO:0000256" key="5">
    <source>
        <dbReference type="ARBA" id="ARBA00022840"/>
    </source>
</evidence>
<dbReference type="EMBL" id="MORL01000006">
    <property type="protein sequence ID" value="OIN58693.1"/>
    <property type="molecule type" value="Genomic_DNA"/>
</dbReference>
<evidence type="ECO:0000313" key="9">
    <source>
        <dbReference type="EMBL" id="OIN58693.1"/>
    </source>
</evidence>
<dbReference type="InterPro" id="IPR037051">
    <property type="entry name" value="4-carb_acid_sugar_kinase_N_sf"/>
</dbReference>
<dbReference type="RefSeq" id="WP_071503797.1">
    <property type="nucleotide sequence ID" value="NZ_MORL01000006.1"/>
</dbReference>
<sequence>MIAVIADDLTGAAELAGIGMTYGLRVELAMTANPASTADLLVVSTDARSVAEPEAVAQMTAATQAIKALKPSLLYKKMDSVMRGHVLAEVFAQMEVTGRPNALLVSANPALGRTLTDGIYYINGVPIAETHFAQDPEFPVWHAHVLTRLRADRTKVFVRPTGSLLPERGIAIGEAASVSDLAVWAQAVGPEVFLGGAAGFFTALLEAHGLRKPAGPEPSYSPKTALFVCGTAFGKSVALVKEAADKGYVVSYMPVPLMRAGTYTEAGLKVWTSLVAANLLLQEPVIMAIRPNETETFDALHLRQCMALAVAQVLDKAPVPELIIEGGSTASAILRQLGIQRLAPVQELGPGVIRMQAIERPALHITMKPGSYAWPETLWTF</sequence>
<keyword evidence="6" id="KW-0119">Carbohydrate metabolism</keyword>
<comment type="similarity">
    <text evidence="1">Belongs to the four-carbon acid sugar kinase family.</text>
</comment>
<dbReference type="AlphaFoldDB" id="A0A1S2VJ05"/>
<feature type="domain" description="Four-carbon acid sugar kinase N-terminal" evidence="7">
    <location>
        <begin position="2"/>
        <end position="203"/>
    </location>
</feature>
<dbReference type="Gene3D" id="3.40.50.10840">
    <property type="entry name" value="Putative sugar-binding, N-terminal domain"/>
    <property type="match status" value="1"/>
</dbReference>
<keyword evidence="10" id="KW-1185">Reference proteome</keyword>
<organism evidence="9 10">
    <name type="scientific">Arsenicibacter rosenii</name>
    <dbReference type="NCBI Taxonomy" id="1750698"/>
    <lineage>
        <taxon>Bacteria</taxon>
        <taxon>Pseudomonadati</taxon>
        <taxon>Bacteroidota</taxon>
        <taxon>Cytophagia</taxon>
        <taxon>Cytophagales</taxon>
        <taxon>Spirosomataceae</taxon>
        <taxon>Arsenicibacter</taxon>
    </lineage>
</organism>
<reference evidence="9 10" key="1">
    <citation type="submission" date="2016-10" db="EMBL/GenBank/DDBJ databases">
        <title>Arsenicibacter rosenii gen. nov., sp. nov., an efficient arsenic-methylating bacterium isolated from an arsenic-contaminated paddy soil.</title>
        <authorList>
            <person name="Huang K."/>
        </authorList>
    </citation>
    <scope>NUCLEOTIDE SEQUENCE [LARGE SCALE GENOMIC DNA]</scope>
    <source>
        <strain evidence="9 10">SM-1</strain>
    </source>
</reference>
<evidence type="ECO:0000256" key="2">
    <source>
        <dbReference type="ARBA" id="ARBA00022679"/>
    </source>
</evidence>
<name>A0A1S2VJ05_9BACT</name>
<evidence type="ECO:0008006" key="11">
    <source>
        <dbReference type="Google" id="ProtNLM"/>
    </source>
</evidence>
<dbReference type="Pfam" id="PF07005">
    <property type="entry name" value="SBD_N"/>
    <property type="match status" value="1"/>
</dbReference>
<proteinExistence type="inferred from homology"/>
<dbReference type="InterPro" id="IPR010737">
    <property type="entry name" value="4-carb_acid_sugar_kinase_N"/>
</dbReference>
<keyword evidence="2" id="KW-0808">Transferase</keyword>
<dbReference type="InterPro" id="IPR031475">
    <property type="entry name" value="NBD_C"/>
</dbReference>
<dbReference type="OrthoDB" id="9778478at2"/>
<evidence type="ECO:0000256" key="4">
    <source>
        <dbReference type="ARBA" id="ARBA00022777"/>
    </source>
</evidence>
<comment type="caution">
    <text evidence="9">The sequence shown here is derived from an EMBL/GenBank/DDBJ whole genome shotgun (WGS) entry which is preliminary data.</text>
</comment>
<dbReference type="Proteomes" id="UP000181790">
    <property type="component" value="Unassembled WGS sequence"/>
</dbReference>
<evidence type="ECO:0000256" key="1">
    <source>
        <dbReference type="ARBA" id="ARBA00005715"/>
    </source>
</evidence>
<dbReference type="Gene3D" id="3.40.980.20">
    <property type="entry name" value="Four-carbon acid sugar kinase, nucleotide binding domain"/>
    <property type="match status" value="1"/>
</dbReference>